<dbReference type="Gene3D" id="3.50.50.60">
    <property type="entry name" value="FAD/NAD(P)-binding domain"/>
    <property type="match status" value="1"/>
</dbReference>
<organism evidence="5 6">
    <name type="scientific">Mesorhizobium ventifaucium</name>
    <dbReference type="NCBI Taxonomy" id="666020"/>
    <lineage>
        <taxon>Bacteria</taxon>
        <taxon>Pseudomonadati</taxon>
        <taxon>Pseudomonadota</taxon>
        <taxon>Alphaproteobacteria</taxon>
        <taxon>Hyphomicrobiales</taxon>
        <taxon>Phyllobacteriaceae</taxon>
        <taxon>Mesorhizobium</taxon>
    </lineage>
</organism>
<keyword evidence="6" id="KW-1185">Reference proteome</keyword>
<dbReference type="InterPro" id="IPR050703">
    <property type="entry name" value="Flavin_MAO"/>
</dbReference>
<name>A0ABN8K1R8_9HYPH</name>
<evidence type="ECO:0000313" key="6">
    <source>
        <dbReference type="Proteomes" id="UP001152604"/>
    </source>
</evidence>
<dbReference type="InterPro" id="IPR001613">
    <property type="entry name" value="Flavin_amine_oxidase"/>
</dbReference>
<proteinExistence type="inferred from homology"/>
<evidence type="ECO:0000256" key="2">
    <source>
        <dbReference type="ARBA" id="ARBA00005995"/>
    </source>
</evidence>
<sequence>MSIGRGDDLDRTVVSGAQAADDRGLRELQGRLLKRQTARTDVAIVGAGFTGLSAAHELSKAGIDFALFEARHRVGGRVESKWNGLGERIDSGGQFLCEDMPELMALVRTRGKTLVETYAKGEFVAQPLTGAKEAERIYHASRSIRDRMNAIAPGDPAIAGLTVAAWLDPQNDPGEAKAAFRSMIEGLWCQALEKLPLWHLIDNDRRITNEVSELQYFVHETMQSLADDLAGDLGDRLRLNAPVRTIGRRPGGVRLASTTGSITARIALIAMPPMMTSKLDFAPPLPAALQKALGVWQSGAVIKIQVRYATAFWRAKGLSGMVMWRDPPALFACDVSKDCGHPALVVFVGGPLALRWRELRDAALRAEVTARLQQALGTGADDFIDFSYRDWTDDRWSGGGYGDLIIDTSATEAEQIILAGAPPVYFASSELSPSFPGYVEGAIVAGRIAAQKILSELNPQ</sequence>
<comment type="caution">
    <text evidence="5">The sequence shown here is derived from an EMBL/GenBank/DDBJ whole genome shotgun (WGS) entry which is preliminary data.</text>
</comment>
<evidence type="ECO:0000259" key="4">
    <source>
        <dbReference type="Pfam" id="PF01593"/>
    </source>
</evidence>
<dbReference type="EMBL" id="CAKXZS010000029">
    <property type="protein sequence ID" value="CAH2404204.1"/>
    <property type="molecule type" value="Genomic_DNA"/>
</dbReference>
<reference evidence="5" key="1">
    <citation type="submission" date="2022-03" db="EMBL/GenBank/DDBJ databases">
        <authorList>
            <person name="Brunel B."/>
        </authorList>
    </citation>
    <scope>NUCLEOTIDE SEQUENCE</scope>
    <source>
        <strain evidence="5">STM4922sample</strain>
    </source>
</reference>
<keyword evidence="3" id="KW-0560">Oxidoreductase</keyword>
<dbReference type="PANTHER" id="PTHR43563">
    <property type="entry name" value="AMINE OXIDASE"/>
    <property type="match status" value="1"/>
</dbReference>
<gene>
    <name evidence="5" type="ORF">MES4922_350035</name>
</gene>
<dbReference type="PANTHER" id="PTHR43563:SF1">
    <property type="entry name" value="AMINE OXIDASE [FLAVIN-CONTAINING] B"/>
    <property type="match status" value="1"/>
</dbReference>
<dbReference type="InterPro" id="IPR002937">
    <property type="entry name" value="Amino_oxidase"/>
</dbReference>
<dbReference type="Pfam" id="PF01593">
    <property type="entry name" value="Amino_oxidase"/>
    <property type="match status" value="1"/>
</dbReference>
<dbReference type="PRINTS" id="PR00757">
    <property type="entry name" value="AMINEOXDASEF"/>
</dbReference>
<dbReference type="SUPFAM" id="SSF54373">
    <property type="entry name" value="FAD-linked reductases, C-terminal domain"/>
    <property type="match status" value="1"/>
</dbReference>
<dbReference type="Proteomes" id="UP001152604">
    <property type="component" value="Unassembled WGS sequence"/>
</dbReference>
<comment type="similarity">
    <text evidence="2">Belongs to the flavin monoamine oxidase family.</text>
</comment>
<dbReference type="InterPro" id="IPR036188">
    <property type="entry name" value="FAD/NAD-bd_sf"/>
</dbReference>
<evidence type="ECO:0000256" key="3">
    <source>
        <dbReference type="ARBA" id="ARBA00023002"/>
    </source>
</evidence>
<comment type="cofactor">
    <cofactor evidence="1">
        <name>FAD</name>
        <dbReference type="ChEBI" id="CHEBI:57692"/>
    </cofactor>
</comment>
<feature type="domain" description="Amine oxidase" evidence="4">
    <location>
        <begin position="49"/>
        <end position="454"/>
    </location>
</feature>
<evidence type="ECO:0000313" key="5">
    <source>
        <dbReference type="EMBL" id="CAH2404204.1"/>
    </source>
</evidence>
<dbReference type="SUPFAM" id="SSF51905">
    <property type="entry name" value="FAD/NAD(P)-binding domain"/>
    <property type="match status" value="1"/>
</dbReference>
<evidence type="ECO:0000256" key="1">
    <source>
        <dbReference type="ARBA" id="ARBA00001974"/>
    </source>
</evidence>
<accession>A0ABN8K1R8</accession>
<protein>
    <submittedName>
        <fullName evidence="5">Monoamine oxidase</fullName>
    </submittedName>
</protein>